<dbReference type="AlphaFoldDB" id="A0A0K8UL59"/>
<dbReference type="Pfam" id="PF13873">
    <property type="entry name" value="Myb_DNA-bind_5"/>
    <property type="match status" value="1"/>
</dbReference>
<gene>
    <name evidence="8" type="ORF">c0_g1_i1</name>
</gene>
<evidence type="ECO:0000313" key="8">
    <source>
        <dbReference type="EMBL" id="JAI27439.1"/>
    </source>
</evidence>
<feature type="domain" description="Myb/SANT-like DNA-binding" evidence="7">
    <location>
        <begin position="14"/>
        <end position="67"/>
    </location>
</feature>
<keyword evidence="3" id="KW-0805">Transcription regulation</keyword>
<dbReference type="EMBL" id="GDHF01024875">
    <property type="protein sequence ID" value="JAI27439.1"/>
    <property type="molecule type" value="Transcribed_RNA"/>
</dbReference>
<reference evidence="8" key="1">
    <citation type="submission" date="2015-06" db="EMBL/GenBank/DDBJ databases">
        <authorList>
            <person name="Hoefler B.C."/>
            <person name="Straight P.D."/>
        </authorList>
    </citation>
    <scope>NUCLEOTIDE SEQUENCE</scope>
</reference>
<name>A0A0K8UL59_BACLA</name>
<keyword evidence="4" id="KW-0238">DNA-binding</keyword>
<evidence type="ECO:0000256" key="5">
    <source>
        <dbReference type="ARBA" id="ARBA00023163"/>
    </source>
</evidence>
<protein>
    <recommendedName>
        <fullName evidence="2">Regulatory protein zeste</fullName>
    </recommendedName>
</protein>
<dbReference type="OrthoDB" id="8018867at2759"/>
<evidence type="ECO:0000256" key="6">
    <source>
        <dbReference type="ARBA" id="ARBA00025466"/>
    </source>
</evidence>
<sequence>MAIRTKDQLAVLLKLIEVNKVGLTRRNLSIRQRIWQVITQKLNEMQGAEKDVEGWKRSYNSWRLNAGKYYEEEIERIIKDVADDDYFIINVTEDDMSSDTTYDETATVSSYDTCYSIY</sequence>
<evidence type="ECO:0000256" key="1">
    <source>
        <dbReference type="ARBA" id="ARBA00011764"/>
    </source>
</evidence>
<dbReference type="GO" id="GO:0003677">
    <property type="term" value="F:DNA binding"/>
    <property type="evidence" value="ECO:0007669"/>
    <property type="project" value="UniProtKB-KW"/>
</dbReference>
<keyword evidence="5" id="KW-0804">Transcription</keyword>
<proteinExistence type="predicted"/>
<organism evidence="8">
    <name type="scientific">Bactrocera latifrons</name>
    <name type="common">Malaysian fruit fly</name>
    <name type="synonym">Chaetodacus latifrons</name>
    <dbReference type="NCBI Taxonomy" id="174628"/>
    <lineage>
        <taxon>Eukaryota</taxon>
        <taxon>Metazoa</taxon>
        <taxon>Ecdysozoa</taxon>
        <taxon>Arthropoda</taxon>
        <taxon>Hexapoda</taxon>
        <taxon>Insecta</taxon>
        <taxon>Pterygota</taxon>
        <taxon>Neoptera</taxon>
        <taxon>Endopterygota</taxon>
        <taxon>Diptera</taxon>
        <taxon>Brachycera</taxon>
        <taxon>Muscomorpha</taxon>
        <taxon>Tephritoidea</taxon>
        <taxon>Tephritidae</taxon>
        <taxon>Bactrocera</taxon>
        <taxon>Bactrocera</taxon>
    </lineage>
</organism>
<evidence type="ECO:0000256" key="4">
    <source>
        <dbReference type="ARBA" id="ARBA00023125"/>
    </source>
</evidence>
<evidence type="ECO:0000256" key="3">
    <source>
        <dbReference type="ARBA" id="ARBA00023015"/>
    </source>
</evidence>
<dbReference type="InterPro" id="IPR028002">
    <property type="entry name" value="Myb_DNA-bind_5"/>
</dbReference>
<comment type="function">
    <text evidence="6">Involved in transvection phenomena (= synapsis-dependent gene expression), where the synaptic pairing of chromosomes carrying genes with which zeste interacts influences the expression of these genes. Zeste binds to DNA and stimulates transcription from a nearby promoter.</text>
</comment>
<evidence type="ECO:0000259" key="7">
    <source>
        <dbReference type="Pfam" id="PF13873"/>
    </source>
</evidence>
<comment type="subunit">
    <text evidence="1">Self-associates forming complexes of several hundred monomers.</text>
</comment>
<accession>A0A0K8UL59</accession>
<evidence type="ECO:0000256" key="2">
    <source>
        <dbReference type="ARBA" id="ARBA00016807"/>
    </source>
</evidence>